<dbReference type="GO" id="GO:0005975">
    <property type="term" value="P:carbohydrate metabolic process"/>
    <property type="evidence" value="ECO:0007669"/>
    <property type="project" value="InterPro"/>
</dbReference>
<dbReference type="SUPFAM" id="SSF75005">
    <property type="entry name" value="Arabinanase/levansucrase/invertase"/>
    <property type="match status" value="1"/>
</dbReference>
<dbReference type="InterPro" id="IPR013320">
    <property type="entry name" value="ConA-like_dom_sf"/>
</dbReference>
<evidence type="ECO:0000256" key="4">
    <source>
        <dbReference type="PIRSR" id="PIRSR606710-1"/>
    </source>
</evidence>
<dbReference type="SUPFAM" id="SSF49899">
    <property type="entry name" value="Concanavalin A-like lectins/glucanases"/>
    <property type="match status" value="1"/>
</dbReference>
<feature type="domain" description="Beta-xylosidase C-terminal Concanavalin A-like" evidence="7">
    <location>
        <begin position="299"/>
        <end position="481"/>
    </location>
</feature>
<dbReference type="PANTHER" id="PTHR42812:SF12">
    <property type="entry name" value="BETA-XYLOSIDASE-RELATED"/>
    <property type="match status" value="1"/>
</dbReference>
<dbReference type="CDD" id="cd09001">
    <property type="entry name" value="GH43_FsAxh1-like"/>
    <property type="match status" value="1"/>
</dbReference>
<comment type="similarity">
    <text evidence="1 6">Belongs to the glycosyl hydrolase 43 family.</text>
</comment>
<proteinExistence type="inferred from homology"/>
<dbReference type="Proteomes" id="UP000294508">
    <property type="component" value="Unassembled WGS sequence"/>
</dbReference>
<name>A0A4R2GZ86_9ACTN</name>
<evidence type="ECO:0000256" key="5">
    <source>
        <dbReference type="PIRSR" id="PIRSR606710-2"/>
    </source>
</evidence>
<evidence type="ECO:0000256" key="2">
    <source>
        <dbReference type="ARBA" id="ARBA00022801"/>
    </source>
</evidence>
<dbReference type="InterPro" id="IPR006710">
    <property type="entry name" value="Glyco_hydro_43"/>
</dbReference>
<keyword evidence="9" id="KW-1185">Reference proteome</keyword>
<dbReference type="InterPro" id="IPR041542">
    <property type="entry name" value="GH43_C2"/>
</dbReference>
<dbReference type="Pfam" id="PF04616">
    <property type="entry name" value="Glyco_hydro_43"/>
    <property type="match status" value="1"/>
</dbReference>
<comment type="caution">
    <text evidence="8">The sequence shown here is derived from an EMBL/GenBank/DDBJ whole genome shotgun (WGS) entry which is preliminary data.</text>
</comment>
<evidence type="ECO:0000313" key="8">
    <source>
        <dbReference type="EMBL" id="TCO16605.1"/>
    </source>
</evidence>
<gene>
    <name evidence="8" type="ORF">EV652_12098</name>
</gene>
<evidence type="ECO:0000256" key="1">
    <source>
        <dbReference type="ARBA" id="ARBA00009865"/>
    </source>
</evidence>
<dbReference type="Pfam" id="PF17851">
    <property type="entry name" value="GH43_C2"/>
    <property type="match status" value="1"/>
</dbReference>
<evidence type="ECO:0000313" key="9">
    <source>
        <dbReference type="Proteomes" id="UP000294508"/>
    </source>
</evidence>
<dbReference type="Gene3D" id="2.60.120.200">
    <property type="match status" value="1"/>
</dbReference>
<reference evidence="8 9" key="1">
    <citation type="journal article" date="2015" name="Stand. Genomic Sci.">
        <title>Genomic Encyclopedia of Bacterial and Archaeal Type Strains, Phase III: the genomes of soil and plant-associated and newly described type strains.</title>
        <authorList>
            <person name="Whitman W.B."/>
            <person name="Woyke T."/>
            <person name="Klenk H.P."/>
            <person name="Zhou Y."/>
            <person name="Lilburn T.G."/>
            <person name="Beck B.J."/>
            <person name="De Vos P."/>
            <person name="Vandamme P."/>
            <person name="Eisen J.A."/>
            <person name="Garrity G."/>
            <person name="Hugenholtz P."/>
            <person name="Kyrpides N.C."/>
        </authorList>
    </citation>
    <scope>NUCLEOTIDE SEQUENCE [LARGE SCALE GENOMIC DNA]</scope>
    <source>
        <strain evidence="8 9">VKM Ac-2572</strain>
    </source>
</reference>
<keyword evidence="3 6" id="KW-0326">Glycosidase</keyword>
<evidence type="ECO:0000256" key="6">
    <source>
        <dbReference type="RuleBase" id="RU361187"/>
    </source>
</evidence>
<feature type="active site" description="Proton donor" evidence="4">
    <location>
        <position position="181"/>
    </location>
</feature>
<sequence>MYANPVLDADWPDPDAIRVGDDFWMIASSFNRAPGLPVLHSRDLVSWTLVNHALREVPPVEHYRIPRHGGGVWAPSIRHHDGRFWIVYPDPDHGIFVLSATDPTGAWSEPRLLLAGRGLIDPCPLWDDDGRCYLVHGWAKSRAGIKNRLTVREVSPALDRVVGPARTVIDGDELPGYTTLEGPKFYKRDGYYWIFAPAGGVTTGWQSAFRARSPYGPYEDRVVLAQGSTPVNGPHQGAWVDTPDGEDWFLHFSDRGPAGRVVHLQPMKWEDGWPVIGNGGEPVLRHPLPAGEQREPERSDAFEGPELSPIWHWQANPRPDWYDAPKDGSLRLAVLPDDDGDLRNLPQVLGQQLPGHPRRFETSVQLDGGGPGARAGLVVLGQTYAWIGLHRTPTGTDVVLRERGTPDEDVLHQAPLETPYVELAADVDENAVVRFSYRAGGEWVEIAKAFQAVEGRWIGAEVGLFAAAPQGTMDDGGAVFGPVRVTERETA</sequence>
<dbReference type="AlphaFoldDB" id="A0A4R2GZ86"/>
<protein>
    <submittedName>
        <fullName evidence="8">Beta-xylosidase</fullName>
    </submittedName>
</protein>
<dbReference type="GO" id="GO:0004553">
    <property type="term" value="F:hydrolase activity, hydrolyzing O-glycosyl compounds"/>
    <property type="evidence" value="ECO:0007669"/>
    <property type="project" value="InterPro"/>
</dbReference>
<dbReference type="InterPro" id="IPR051795">
    <property type="entry name" value="Glycosyl_Hydrlase_43"/>
</dbReference>
<accession>A0A4R2GZ86</accession>
<dbReference type="Gene3D" id="2.115.10.20">
    <property type="entry name" value="Glycosyl hydrolase domain, family 43"/>
    <property type="match status" value="1"/>
</dbReference>
<dbReference type="EMBL" id="SLWN01000020">
    <property type="protein sequence ID" value="TCO16605.1"/>
    <property type="molecule type" value="Genomic_DNA"/>
</dbReference>
<feature type="site" description="Important for catalytic activity, responsible for pKa modulation of the active site Glu and correct orientation of both the proton donor and substrate" evidence="5">
    <location>
        <position position="121"/>
    </location>
</feature>
<evidence type="ECO:0000256" key="3">
    <source>
        <dbReference type="ARBA" id="ARBA00023295"/>
    </source>
</evidence>
<dbReference type="PANTHER" id="PTHR42812">
    <property type="entry name" value="BETA-XYLOSIDASE"/>
    <property type="match status" value="1"/>
</dbReference>
<keyword evidence="2 6" id="KW-0378">Hydrolase</keyword>
<dbReference type="InterPro" id="IPR023296">
    <property type="entry name" value="Glyco_hydro_beta-prop_sf"/>
</dbReference>
<organism evidence="8 9">
    <name type="scientific">Kribbella steppae</name>
    <dbReference type="NCBI Taxonomy" id="2512223"/>
    <lineage>
        <taxon>Bacteria</taxon>
        <taxon>Bacillati</taxon>
        <taxon>Actinomycetota</taxon>
        <taxon>Actinomycetes</taxon>
        <taxon>Propionibacteriales</taxon>
        <taxon>Kribbellaceae</taxon>
        <taxon>Kribbella</taxon>
    </lineage>
</organism>
<evidence type="ECO:0000259" key="7">
    <source>
        <dbReference type="Pfam" id="PF17851"/>
    </source>
</evidence>
<feature type="active site" description="Proton acceptor" evidence="4">
    <location>
        <position position="13"/>
    </location>
</feature>
<dbReference type="OrthoDB" id="9758923at2"/>